<evidence type="ECO:0000256" key="1">
    <source>
        <dbReference type="SAM" id="SignalP"/>
    </source>
</evidence>
<dbReference type="RefSeq" id="XP_004336572.1">
    <property type="nucleotide sequence ID" value="XM_004336524.1"/>
</dbReference>
<dbReference type="KEGG" id="acan:ACA1_077900"/>
<evidence type="ECO:0000313" key="2">
    <source>
        <dbReference type="EMBL" id="ELR14559.1"/>
    </source>
</evidence>
<organism evidence="2 3">
    <name type="scientific">Acanthamoeba castellanii (strain ATCC 30010 / Neff)</name>
    <dbReference type="NCBI Taxonomy" id="1257118"/>
    <lineage>
        <taxon>Eukaryota</taxon>
        <taxon>Amoebozoa</taxon>
        <taxon>Discosea</taxon>
        <taxon>Longamoebia</taxon>
        <taxon>Centramoebida</taxon>
        <taxon>Acanthamoebidae</taxon>
        <taxon>Acanthamoeba</taxon>
    </lineage>
</organism>
<dbReference type="Proteomes" id="UP000011083">
    <property type="component" value="Unassembled WGS sequence"/>
</dbReference>
<gene>
    <name evidence="2" type="ORF">ACA1_077900</name>
</gene>
<evidence type="ECO:0000313" key="3">
    <source>
        <dbReference type="Proteomes" id="UP000011083"/>
    </source>
</evidence>
<dbReference type="EMBL" id="KB008051">
    <property type="protein sequence ID" value="ELR14559.1"/>
    <property type="molecule type" value="Genomic_DNA"/>
</dbReference>
<dbReference type="GeneID" id="14915168"/>
<sequence>MANPRNPAFLLVAFLCFLATSAFVSGATLEVCQSGACAYSSVTAALLAARGGDVVHVQKGNYANEATTNVIVSSDITLRHALRTHLSFLHSFVDVTNIVDLNLDVSLADNSGDQGAVISLSFAYPTNQWLSINGTLTLVGDLTLVVNAGNWPNNAILVPAGGQLVQKGNLNFVGGNARYGGSGITVQGVYKQTGNLTAATTGTTAFGAIVQLQDQGTWLQDTEASVDMQLLRSTGVSFSNGGSWLQKGEINMKLDQSANGVACLVKPNKVWVQQGRVNMITSNFSVGISLNTGKWQGFGDIDMIVLDSGSEGISCYNPTVDVAGRVLVQQNGACYTLLVPTRCTLKPRFCP</sequence>
<keyword evidence="1" id="KW-0732">Signal</keyword>
<dbReference type="AlphaFoldDB" id="L8GNR6"/>
<feature type="chain" id="PRO_5003989693" evidence="1">
    <location>
        <begin position="23"/>
        <end position="351"/>
    </location>
</feature>
<proteinExistence type="predicted"/>
<keyword evidence="3" id="KW-1185">Reference proteome</keyword>
<protein>
    <submittedName>
        <fullName evidence="2">Uncharacterized protein</fullName>
    </submittedName>
</protein>
<accession>L8GNR6</accession>
<reference evidence="2 3" key="1">
    <citation type="journal article" date="2013" name="Genome Biol.">
        <title>Genome of Acanthamoeba castellanii highlights extensive lateral gene transfer and early evolution of tyrosine kinase signaling.</title>
        <authorList>
            <person name="Clarke M."/>
            <person name="Lohan A.J."/>
            <person name="Liu B."/>
            <person name="Lagkouvardos I."/>
            <person name="Roy S."/>
            <person name="Zafar N."/>
            <person name="Bertelli C."/>
            <person name="Schilde C."/>
            <person name="Kianianmomeni A."/>
            <person name="Burglin T.R."/>
            <person name="Frech C."/>
            <person name="Turcotte B."/>
            <person name="Kopec K.O."/>
            <person name="Synnott J.M."/>
            <person name="Choo C."/>
            <person name="Paponov I."/>
            <person name="Finkler A."/>
            <person name="Soon Heng Tan C."/>
            <person name="Hutchins A.P."/>
            <person name="Weinmeier T."/>
            <person name="Rattei T."/>
            <person name="Chu J.S."/>
            <person name="Gimenez G."/>
            <person name="Irimia M."/>
            <person name="Rigden D.J."/>
            <person name="Fitzpatrick D.A."/>
            <person name="Lorenzo-Morales J."/>
            <person name="Bateman A."/>
            <person name="Chiu C.H."/>
            <person name="Tang P."/>
            <person name="Hegemann P."/>
            <person name="Fromm H."/>
            <person name="Raoult D."/>
            <person name="Greub G."/>
            <person name="Miranda-Saavedra D."/>
            <person name="Chen N."/>
            <person name="Nash P."/>
            <person name="Ginger M.L."/>
            <person name="Horn M."/>
            <person name="Schaap P."/>
            <person name="Caler L."/>
            <person name="Loftus B."/>
        </authorList>
    </citation>
    <scope>NUCLEOTIDE SEQUENCE [LARGE SCALE GENOMIC DNA]</scope>
    <source>
        <strain evidence="2 3">Neff</strain>
    </source>
</reference>
<feature type="signal peptide" evidence="1">
    <location>
        <begin position="1"/>
        <end position="22"/>
    </location>
</feature>
<dbReference type="VEuPathDB" id="AmoebaDB:ACA1_077900"/>
<name>L8GNR6_ACACF</name>